<feature type="transmembrane region" description="Helical" evidence="2">
    <location>
        <begin position="122"/>
        <end position="139"/>
    </location>
</feature>
<dbReference type="RefSeq" id="WP_161259125.1">
    <property type="nucleotide sequence ID" value="NZ_WXEY01000016.1"/>
</dbReference>
<keyword evidence="2" id="KW-0472">Membrane</keyword>
<protein>
    <submittedName>
        <fullName evidence="4">EamA family transporter</fullName>
    </submittedName>
</protein>
<dbReference type="EMBL" id="WXEY01000016">
    <property type="protein sequence ID" value="MZP30598.1"/>
    <property type="molecule type" value="Genomic_DNA"/>
</dbReference>
<evidence type="ECO:0000256" key="1">
    <source>
        <dbReference type="ARBA" id="ARBA00007362"/>
    </source>
</evidence>
<comment type="similarity">
    <text evidence="1">Belongs to the EamA transporter family.</text>
</comment>
<feature type="transmembrane region" description="Helical" evidence="2">
    <location>
        <begin position="65"/>
        <end position="86"/>
    </location>
</feature>
<feature type="transmembrane region" description="Helical" evidence="2">
    <location>
        <begin position="98"/>
        <end position="116"/>
    </location>
</feature>
<dbReference type="Proteomes" id="UP000463470">
    <property type="component" value="Unassembled WGS sequence"/>
</dbReference>
<proteinExistence type="inferred from homology"/>
<feature type="transmembrane region" description="Helical" evidence="2">
    <location>
        <begin position="31"/>
        <end position="53"/>
    </location>
</feature>
<keyword evidence="2" id="KW-0812">Transmembrane</keyword>
<sequence length="145" mass="15405">MLFYLAIGLTIIANIAYHFFLKITPQNSNPVVALATTYLTAMVACLLLLPFFSQEGGLLESLKKVNWTSIALGISIVGLEMGFMLAYRAGGNISVAPVISNTAVALLIIPIGVLVFSEALSAKKVLGIVLCLVGLYFINQGDSPL</sequence>
<feature type="domain" description="EamA" evidence="3">
    <location>
        <begin position="16"/>
        <end position="139"/>
    </location>
</feature>
<dbReference type="AlphaFoldDB" id="A0A845LA69"/>
<organism evidence="4 5">
    <name type="scientific">Heliomicrobium undosum</name>
    <dbReference type="NCBI Taxonomy" id="121734"/>
    <lineage>
        <taxon>Bacteria</taxon>
        <taxon>Bacillati</taxon>
        <taxon>Bacillota</taxon>
        <taxon>Clostridia</taxon>
        <taxon>Eubacteriales</taxon>
        <taxon>Heliobacteriaceae</taxon>
        <taxon>Heliomicrobium</taxon>
    </lineage>
</organism>
<evidence type="ECO:0000313" key="4">
    <source>
        <dbReference type="EMBL" id="MZP30598.1"/>
    </source>
</evidence>
<keyword evidence="5" id="KW-1185">Reference proteome</keyword>
<gene>
    <name evidence="4" type="ORF">GTO91_12830</name>
</gene>
<evidence type="ECO:0000259" key="3">
    <source>
        <dbReference type="Pfam" id="PF00892"/>
    </source>
</evidence>
<dbReference type="InterPro" id="IPR037185">
    <property type="entry name" value="EmrE-like"/>
</dbReference>
<dbReference type="Gene3D" id="1.10.3730.20">
    <property type="match status" value="1"/>
</dbReference>
<dbReference type="InterPro" id="IPR000620">
    <property type="entry name" value="EamA_dom"/>
</dbReference>
<evidence type="ECO:0000256" key="2">
    <source>
        <dbReference type="SAM" id="Phobius"/>
    </source>
</evidence>
<evidence type="ECO:0000313" key="5">
    <source>
        <dbReference type="Proteomes" id="UP000463470"/>
    </source>
</evidence>
<dbReference type="OrthoDB" id="2294582at2"/>
<comment type="caution">
    <text evidence="4">The sequence shown here is derived from an EMBL/GenBank/DDBJ whole genome shotgun (WGS) entry which is preliminary data.</text>
</comment>
<accession>A0A845LA69</accession>
<dbReference type="GO" id="GO:0016020">
    <property type="term" value="C:membrane"/>
    <property type="evidence" value="ECO:0007669"/>
    <property type="project" value="InterPro"/>
</dbReference>
<keyword evidence="2" id="KW-1133">Transmembrane helix</keyword>
<dbReference type="Pfam" id="PF00892">
    <property type="entry name" value="EamA"/>
    <property type="match status" value="1"/>
</dbReference>
<reference evidence="4 5" key="1">
    <citation type="submission" date="2020-01" db="EMBL/GenBank/DDBJ databases">
        <title>Whole-genome sequence of Heliobacterium undosum DSM 13378.</title>
        <authorList>
            <person name="Kyndt J.A."/>
            <person name="Meyer T.E."/>
        </authorList>
    </citation>
    <scope>NUCLEOTIDE SEQUENCE [LARGE SCALE GENOMIC DNA]</scope>
    <source>
        <strain evidence="4 5">DSM 13378</strain>
    </source>
</reference>
<feature type="transmembrane region" description="Helical" evidence="2">
    <location>
        <begin position="6"/>
        <end position="24"/>
    </location>
</feature>
<name>A0A845LA69_9FIRM</name>
<dbReference type="SUPFAM" id="SSF103481">
    <property type="entry name" value="Multidrug resistance efflux transporter EmrE"/>
    <property type="match status" value="1"/>
</dbReference>